<keyword evidence="5 11" id="KW-0418">Kinase</keyword>
<protein>
    <recommendedName>
        <fullName evidence="1">non-specific serine/threonine protein kinase</fullName>
        <ecNumber evidence="1">2.7.11.1</ecNumber>
    </recommendedName>
</protein>
<dbReference type="SMART" id="SM00220">
    <property type="entry name" value="S_TKc"/>
    <property type="match status" value="1"/>
</dbReference>
<dbReference type="CDD" id="cd14014">
    <property type="entry name" value="STKc_PknB_like"/>
    <property type="match status" value="1"/>
</dbReference>
<dbReference type="EMBL" id="VUJV01000001">
    <property type="protein sequence ID" value="KAA1421748.1"/>
    <property type="molecule type" value="Genomic_DNA"/>
</dbReference>
<dbReference type="InterPro" id="IPR008271">
    <property type="entry name" value="Ser/Thr_kinase_AS"/>
</dbReference>
<feature type="domain" description="Protein kinase" evidence="10">
    <location>
        <begin position="13"/>
        <end position="271"/>
    </location>
</feature>
<evidence type="ECO:0000256" key="9">
    <source>
        <dbReference type="SAM" id="Phobius"/>
    </source>
</evidence>
<keyword evidence="12" id="KW-1185">Reference proteome</keyword>
<organism evidence="11 12">
    <name type="scientific">Nocardioides humilatus</name>
    <dbReference type="NCBI Taxonomy" id="2607660"/>
    <lineage>
        <taxon>Bacteria</taxon>
        <taxon>Bacillati</taxon>
        <taxon>Actinomycetota</taxon>
        <taxon>Actinomycetes</taxon>
        <taxon>Propionibacteriales</taxon>
        <taxon>Nocardioidaceae</taxon>
        <taxon>Nocardioides</taxon>
    </lineage>
</organism>
<evidence type="ECO:0000256" key="1">
    <source>
        <dbReference type="ARBA" id="ARBA00012513"/>
    </source>
</evidence>
<feature type="transmembrane region" description="Helical" evidence="9">
    <location>
        <begin position="381"/>
        <end position="401"/>
    </location>
</feature>
<keyword evidence="9" id="KW-0472">Membrane</keyword>
<dbReference type="PROSITE" id="PS50011">
    <property type="entry name" value="PROTEIN_KINASE_DOM"/>
    <property type="match status" value="1"/>
</dbReference>
<comment type="caution">
    <text evidence="11">The sequence shown here is derived from an EMBL/GenBank/DDBJ whole genome shotgun (WGS) entry which is preliminary data.</text>
</comment>
<accession>A0A5B1LNQ8</accession>
<dbReference type="Proteomes" id="UP000325003">
    <property type="component" value="Unassembled WGS sequence"/>
</dbReference>
<keyword evidence="4" id="KW-0547">Nucleotide-binding</keyword>
<keyword evidence="6" id="KW-0067">ATP-binding</keyword>
<dbReference type="EC" id="2.7.11.1" evidence="1"/>
<feature type="coiled-coil region" evidence="7">
    <location>
        <begin position="525"/>
        <end position="552"/>
    </location>
</feature>
<dbReference type="PANTHER" id="PTHR43289:SF6">
    <property type="entry name" value="SERINE_THREONINE-PROTEIN KINASE NEKL-3"/>
    <property type="match status" value="1"/>
</dbReference>
<dbReference type="SUPFAM" id="SSF56112">
    <property type="entry name" value="Protein kinase-like (PK-like)"/>
    <property type="match status" value="1"/>
</dbReference>
<evidence type="ECO:0000256" key="4">
    <source>
        <dbReference type="ARBA" id="ARBA00022741"/>
    </source>
</evidence>
<evidence type="ECO:0000313" key="11">
    <source>
        <dbReference type="EMBL" id="KAA1421748.1"/>
    </source>
</evidence>
<keyword evidence="7" id="KW-0175">Coiled coil</keyword>
<gene>
    <name evidence="11" type="ORF">F0U44_05615</name>
</gene>
<dbReference type="PROSITE" id="PS00108">
    <property type="entry name" value="PROTEIN_KINASE_ST"/>
    <property type="match status" value="1"/>
</dbReference>
<dbReference type="InterPro" id="IPR011009">
    <property type="entry name" value="Kinase-like_dom_sf"/>
</dbReference>
<dbReference type="PANTHER" id="PTHR43289">
    <property type="entry name" value="MITOGEN-ACTIVATED PROTEIN KINASE KINASE KINASE 20-RELATED"/>
    <property type="match status" value="1"/>
</dbReference>
<evidence type="ECO:0000256" key="6">
    <source>
        <dbReference type="ARBA" id="ARBA00022840"/>
    </source>
</evidence>
<reference evidence="11 12" key="2">
    <citation type="submission" date="2019-09" db="EMBL/GenBank/DDBJ databases">
        <authorList>
            <person name="Jin C."/>
        </authorList>
    </citation>
    <scope>NUCLEOTIDE SEQUENCE [LARGE SCALE GENOMIC DNA]</scope>
    <source>
        <strain evidence="11 12">BN130099</strain>
    </source>
</reference>
<dbReference type="AlphaFoldDB" id="A0A5B1LNQ8"/>
<dbReference type="InterPro" id="IPR000719">
    <property type="entry name" value="Prot_kinase_dom"/>
</dbReference>
<keyword evidence="2 11" id="KW-0723">Serine/threonine-protein kinase</keyword>
<keyword evidence="9" id="KW-0812">Transmembrane</keyword>
<name>A0A5B1LNQ8_9ACTN</name>
<dbReference type="RefSeq" id="WP_149727209.1">
    <property type="nucleotide sequence ID" value="NZ_VUJV01000001.1"/>
</dbReference>
<feature type="region of interest" description="Disordered" evidence="8">
    <location>
        <begin position="406"/>
        <end position="425"/>
    </location>
</feature>
<dbReference type="Gene3D" id="3.30.200.20">
    <property type="entry name" value="Phosphorylase Kinase, domain 1"/>
    <property type="match status" value="1"/>
</dbReference>
<evidence type="ECO:0000259" key="10">
    <source>
        <dbReference type="PROSITE" id="PS50011"/>
    </source>
</evidence>
<keyword evidence="9" id="KW-1133">Transmembrane helix</keyword>
<evidence type="ECO:0000256" key="8">
    <source>
        <dbReference type="SAM" id="MobiDB-lite"/>
    </source>
</evidence>
<keyword evidence="3" id="KW-0808">Transferase</keyword>
<dbReference type="Gene3D" id="1.10.510.10">
    <property type="entry name" value="Transferase(Phosphotransferase) domain 1"/>
    <property type="match status" value="1"/>
</dbReference>
<sequence length="683" mass="72410">MDVSSRRALGSRYELVERLDGGAMGEVWRTLDLTSGEHVAAKLLRPELTTEPDIVARFIQERSILMGLDHPALVKVRDLVVEGDRLAIVMDLVDGGDLRRHLAAAGTLPAADAVPIAARILDALAVAHAAHCLHRDVKPANVLLAKGEGAVAGRVLLTDFGIARLAQDSTVDATGLLGTPSYMPPELFEEGRFSGASDVYAVGITLYELLAGRTPFAGPGTAHTIGNRHVRSAPPPLPLPAPLWQLVASMLAKDPSVRLNPEQAASALRELPVDVLAAPPLSVQPTPVSWPDAPAVSRNASARVHVQEPVTGVDVGATNLHGDAVLAPRQLATTGEVEALSPELSLLGGEATNLLAPGGPTKPVLEPAVELVHGSKNRRPWWWWTLGAATAVLILAGGYALTMGTTPRDRATKDASSTSVEPGAGGDIDAVLSDDWASGLRVDGRVMYDPEDRQITLDLTYHAGKVPLGGEVFQALPLGGDCGDVRWNDESIMPNVPGSTSVQAGCGFLIPIEIPAGGVSTFTAIVDHEFKASEAEARLQDWAREATEVTRDALEDPAITEPYYFAQRLDGITVDVLPTQTVYFHGPGAEAGPTIVVRPLWVSGREGARDEVMYSTDVRETDSGAIKEAAGGLFRIQPVQCRNITFDKDGTSQIRTWGDCLFEVSVGDFPTAPGTIIVQPEPS</sequence>
<evidence type="ECO:0000256" key="3">
    <source>
        <dbReference type="ARBA" id="ARBA00022679"/>
    </source>
</evidence>
<dbReference type="Pfam" id="PF00069">
    <property type="entry name" value="Pkinase"/>
    <property type="match status" value="1"/>
</dbReference>
<evidence type="ECO:0000256" key="7">
    <source>
        <dbReference type="SAM" id="Coils"/>
    </source>
</evidence>
<evidence type="ECO:0000256" key="5">
    <source>
        <dbReference type="ARBA" id="ARBA00022777"/>
    </source>
</evidence>
<dbReference type="GO" id="GO:0004674">
    <property type="term" value="F:protein serine/threonine kinase activity"/>
    <property type="evidence" value="ECO:0007669"/>
    <property type="project" value="UniProtKB-KW"/>
</dbReference>
<evidence type="ECO:0000256" key="2">
    <source>
        <dbReference type="ARBA" id="ARBA00022527"/>
    </source>
</evidence>
<dbReference type="GO" id="GO:0005524">
    <property type="term" value="F:ATP binding"/>
    <property type="evidence" value="ECO:0007669"/>
    <property type="project" value="UniProtKB-KW"/>
</dbReference>
<proteinExistence type="predicted"/>
<evidence type="ECO:0000313" key="12">
    <source>
        <dbReference type="Proteomes" id="UP000325003"/>
    </source>
</evidence>
<reference evidence="11 12" key="1">
    <citation type="submission" date="2019-09" db="EMBL/GenBank/DDBJ databases">
        <title>Nocardioides panacisoli sp. nov., isolated from the soil of a ginseng field.</title>
        <authorList>
            <person name="Cho C."/>
        </authorList>
    </citation>
    <scope>NUCLEOTIDE SEQUENCE [LARGE SCALE GENOMIC DNA]</scope>
    <source>
        <strain evidence="11 12">BN130099</strain>
    </source>
</reference>